<sequence length="144" mass="16658">MKERKERIEKLLERYFEARTTDAEEQELKAYFREGETDPGLRYARAMFCGMDGLAGECLPERVQAFGHRPGRKRRFLRLCGIAAAAVVALGLFLCVEYMRRPYCYIDGQAVYDKDVAMRTTVYLQGFSEFADPEHLVEELIVND</sequence>
<gene>
    <name evidence="2" type="ORF">F2S36_06335</name>
    <name evidence="3" type="ORF">NE651_05625</name>
</gene>
<name>A0A9P4DP73_9BACT</name>
<dbReference type="EMBL" id="VVUY01000004">
    <property type="protein sequence ID" value="KAA2562567.1"/>
    <property type="molecule type" value="Genomic_DNA"/>
</dbReference>
<feature type="transmembrane region" description="Helical" evidence="1">
    <location>
        <begin position="76"/>
        <end position="94"/>
    </location>
</feature>
<proteinExistence type="predicted"/>
<accession>A0A9P4DP73</accession>
<evidence type="ECO:0008006" key="5">
    <source>
        <dbReference type="Google" id="ProtNLM"/>
    </source>
</evidence>
<dbReference type="GeneID" id="59807519"/>
<evidence type="ECO:0000313" key="3">
    <source>
        <dbReference type="EMBL" id="MCQ5082367.1"/>
    </source>
</evidence>
<evidence type="ECO:0000313" key="2">
    <source>
        <dbReference type="EMBL" id="KAA2562567.1"/>
    </source>
</evidence>
<reference evidence="3" key="2">
    <citation type="submission" date="2022-06" db="EMBL/GenBank/DDBJ databases">
        <title>Isolation of gut microbiota from human fecal samples.</title>
        <authorList>
            <person name="Pamer E.G."/>
            <person name="Barat B."/>
            <person name="Waligurski E."/>
            <person name="Medina S."/>
            <person name="Paddock L."/>
            <person name="Mostad J."/>
        </authorList>
    </citation>
    <scope>NUCLEOTIDE SEQUENCE</scope>
    <source>
        <strain evidence="3">DFI.6.22</strain>
    </source>
</reference>
<dbReference type="AlphaFoldDB" id="A0A9P4DP73"/>
<keyword evidence="1" id="KW-0812">Transmembrane</keyword>
<keyword evidence="1" id="KW-0472">Membrane</keyword>
<reference evidence="2 4" key="1">
    <citation type="journal article" date="2019" name="Nat. Med.">
        <title>A library of human gut bacterial isolates paired with longitudinal multiomics data enables mechanistic microbiome research.</title>
        <authorList>
            <person name="Poyet M."/>
            <person name="Groussin M."/>
            <person name="Gibbons S.M."/>
            <person name="Avila-Pacheco J."/>
            <person name="Jiang X."/>
            <person name="Kearney S.M."/>
            <person name="Perrotta A.R."/>
            <person name="Berdy B."/>
            <person name="Zhao S."/>
            <person name="Lieberman T.D."/>
            <person name="Swanson P.K."/>
            <person name="Smith M."/>
            <person name="Roesemann S."/>
            <person name="Alexander J.E."/>
            <person name="Rich S.A."/>
            <person name="Livny J."/>
            <person name="Vlamakis H."/>
            <person name="Clish C."/>
            <person name="Bullock K."/>
            <person name="Deik A."/>
            <person name="Scott J."/>
            <person name="Pierce K.A."/>
            <person name="Xavier R.J."/>
            <person name="Alm E.J."/>
        </authorList>
    </citation>
    <scope>NUCLEOTIDE SEQUENCE [LARGE SCALE GENOMIC DNA]</scope>
    <source>
        <strain evidence="2 4">BIOML-A204</strain>
    </source>
</reference>
<dbReference type="EMBL" id="JANGBQ010000006">
    <property type="protein sequence ID" value="MCQ5082367.1"/>
    <property type="molecule type" value="Genomic_DNA"/>
</dbReference>
<dbReference type="Proteomes" id="UP001205035">
    <property type="component" value="Unassembled WGS sequence"/>
</dbReference>
<evidence type="ECO:0000313" key="4">
    <source>
        <dbReference type="Proteomes" id="UP000323119"/>
    </source>
</evidence>
<dbReference type="Proteomes" id="UP000323119">
    <property type="component" value="Unassembled WGS sequence"/>
</dbReference>
<dbReference type="RefSeq" id="WP_022331807.1">
    <property type="nucleotide sequence ID" value="NZ_DAWDUM010000006.1"/>
</dbReference>
<keyword evidence="1" id="KW-1133">Transmembrane helix</keyword>
<protein>
    <recommendedName>
        <fullName evidence="5">Tat pathway signal sequence domain protein</fullName>
    </recommendedName>
</protein>
<organism evidence="2 4">
    <name type="scientific">Alistipes onderdonkii</name>
    <dbReference type="NCBI Taxonomy" id="328813"/>
    <lineage>
        <taxon>Bacteria</taxon>
        <taxon>Pseudomonadati</taxon>
        <taxon>Bacteroidota</taxon>
        <taxon>Bacteroidia</taxon>
        <taxon>Bacteroidales</taxon>
        <taxon>Rikenellaceae</taxon>
        <taxon>Alistipes</taxon>
    </lineage>
</organism>
<comment type="caution">
    <text evidence="2">The sequence shown here is derived from an EMBL/GenBank/DDBJ whole genome shotgun (WGS) entry which is preliminary data.</text>
</comment>
<evidence type="ECO:0000256" key="1">
    <source>
        <dbReference type="SAM" id="Phobius"/>
    </source>
</evidence>